<dbReference type="InterPro" id="IPR024311">
    <property type="entry name" value="Lipocalin-like"/>
</dbReference>
<protein>
    <recommendedName>
        <fullName evidence="1">Lipocalin-like domain-containing protein</fullName>
    </recommendedName>
</protein>
<evidence type="ECO:0000259" key="1">
    <source>
        <dbReference type="Pfam" id="PF13648"/>
    </source>
</evidence>
<dbReference type="Pfam" id="PF13648">
    <property type="entry name" value="Lipocalin_4"/>
    <property type="match status" value="1"/>
</dbReference>
<dbReference type="Proteomes" id="UP000515514">
    <property type="component" value="Chromosome"/>
</dbReference>
<dbReference type="PROSITE" id="PS51257">
    <property type="entry name" value="PROKAR_LIPOPROTEIN"/>
    <property type="match status" value="1"/>
</dbReference>
<feature type="domain" description="Lipocalin-like" evidence="1">
    <location>
        <begin position="28"/>
        <end position="117"/>
    </location>
</feature>
<evidence type="ECO:0000313" key="2">
    <source>
        <dbReference type="EMBL" id="QNJ98393.1"/>
    </source>
</evidence>
<reference evidence="2 3" key="1">
    <citation type="submission" date="2020-04" db="EMBL/GenBank/DDBJ databases">
        <title>Genome sequence of Altibacter aquimarinus strain ALE3EI.</title>
        <authorList>
            <person name="Oh H.-M."/>
            <person name="Jang D."/>
        </authorList>
    </citation>
    <scope>NUCLEOTIDE SEQUENCE [LARGE SCALE GENOMIC DNA]</scope>
    <source>
        <strain evidence="2 3">ALE3EI</strain>
    </source>
</reference>
<accession>A0A7G8PVM7</accession>
<dbReference type="KEGG" id="alti:ALE3EI_1845"/>
<keyword evidence="3" id="KW-1185">Reference proteome</keyword>
<sequence>MYKIGVLIFSMLMISCGRQDPTEQLEHLSGYWEIHHVTMPDGTKKDFSINTTIDYIEIEGNMGVRTKLNPQFDGTFITTNTAEAFSIKIENDSLRLYYQTPFASWKETVIKAKDSLLEVLNHEGKRYTYHKFRKFK</sequence>
<dbReference type="AlphaFoldDB" id="A0A7G8PVM7"/>
<proteinExistence type="predicted"/>
<dbReference type="EMBL" id="CP052909">
    <property type="protein sequence ID" value="QNJ98393.1"/>
    <property type="molecule type" value="Genomic_DNA"/>
</dbReference>
<gene>
    <name evidence="2" type="ORF">ALE3EI_1845</name>
</gene>
<name>A0A7G8PVM7_9FLAO</name>
<organism evidence="2 3">
    <name type="scientific">Constantimarinum furrinae</name>
    <dbReference type="NCBI Taxonomy" id="2562285"/>
    <lineage>
        <taxon>Bacteria</taxon>
        <taxon>Pseudomonadati</taxon>
        <taxon>Bacteroidota</taxon>
        <taxon>Flavobacteriia</taxon>
        <taxon>Flavobacteriales</taxon>
        <taxon>Flavobacteriaceae</taxon>
        <taxon>Altibacter/Constantimarinum group</taxon>
        <taxon>Constantimarinum</taxon>
    </lineage>
</organism>
<dbReference type="RefSeq" id="WP_233279948.1">
    <property type="nucleotide sequence ID" value="NZ_CP052909.1"/>
</dbReference>
<evidence type="ECO:0000313" key="3">
    <source>
        <dbReference type="Proteomes" id="UP000515514"/>
    </source>
</evidence>